<evidence type="ECO:0000256" key="2">
    <source>
        <dbReference type="SAM" id="MobiDB-lite"/>
    </source>
</evidence>
<dbReference type="SUPFAM" id="SSF50965">
    <property type="entry name" value="Galactose oxidase, central domain"/>
    <property type="match status" value="1"/>
</dbReference>
<dbReference type="InterPro" id="IPR013783">
    <property type="entry name" value="Ig-like_fold"/>
</dbReference>
<reference evidence="6" key="1">
    <citation type="submission" date="2023-03" db="EMBL/GenBank/DDBJ databases">
        <title>Massive genome expansion in bonnet fungi (Mycena s.s.) driven by repeated elements and novel gene families across ecological guilds.</title>
        <authorList>
            <consortium name="Lawrence Berkeley National Laboratory"/>
            <person name="Harder C.B."/>
            <person name="Miyauchi S."/>
            <person name="Viragh M."/>
            <person name="Kuo A."/>
            <person name="Thoen E."/>
            <person name="Andreopoulos B."/>
            <person name="Lu D."/>
            <person name="Skrede I."/>
            <person name="Drula E."/>
            <person name="Henrissat B."/>
            <person name="Morin E."/>
            <person name="Kohler A."/>
            <person name="Barry K."/>
            <person name="LaButti K."/>
            <person name="Morin E."/>
            <person name="Salamov A."/>
            <person name="Lipzen A."/>
            <person name="Mereny Z."/>
            <person name="Hegedus B."/>
            <person name="Baldrian P."/>
            <person name="Stursova M."/>
            <person name="Weitz H."/>
            <person name="Taylor A."/>
            <person name="Grigoriev I.V."/>
            <person name="Nagy L.G."/>
            <person name="Martin F."/>
            <person name="Kauserud H."/>
        </authorList>
    </citation>
    <scope>NUCLEOTIDE SEQUENCE</scope>
    <source>
        <strain evidence="6">CBHHK200</strain>
    </source>
</reference>
<dbReference type="SUPFAM" id="SSF81296">
    <property type="entry name" value="E set domains"/>
    <property type="match status" value="1"/>
</dbReference>
<dbReference type="Proteomes" id="UP001218188">
    <property type="component" value="Unassembled WGS sequence"/>
</dbReference>
<evidence type="ECO:0000313" key="6">
    <source>
        <dbReference type="EMBL" id="KAJ7047093.1"/>
    </source>
</evidence>
<comment type="caution">
    <text evidence="6">The sequence shown here is derived from an EMBL/GenBank/DDBJ whole genome shotgun (WGS) entry which is preliminary data.</text>
</comment>
<feature type="region of interest" description="Disordered" evidence="2">
    <location>
        <begin position="754"/>
        <end position="774"/>
    </location>
</feature>
<proteinExistence type="predicted"/>
<feature type="domain" description="Glyoxal oxidase N-terminal" evidence="4">
    <location>
        <begin position="252"/>
        <end position="634"/>
    </location>
</feature>
<protein>
    <submittedName>
        <fullName evidence="6">Copper radical oxidase</fullName>
    </submittedName>
</protein>
<dbReference type="Pfam" id="PF09118">
    <property type="entry name" value="GO-like_E_set"/>
    <property type="match status" value="1"/>
</dbReference>
<evidence type="ECO:0000313" key="7">
    <source>
        <dbReference type="Proteomes" id="UP001218188"/>
    </source>
</evidence>
<dbReference type="Gene3D" id="2.130.10.80">
    <property type="entry name" value="Galactose oxidase/kelch, beta-propeller"/>
    <property type="match status" value="1"/>
</dbReference>
<keyword evidence="1 3" id="KW-0732">Signal</keyword>
<name>A0AAD6XC90_9AGAR</name>
<dbReference type="Pfam" id="PF07250">
    <property type="entry name" value="Glyoxal_oxid_N"/>
    <property type="match status" value="1"/>
</dbReference>
<dbReference type="AlphaFoldDB" id="A0AAD6XC90"/>
<dbReference type="CDD" id="cd02851">
    <property type="entry name" value="E_set_GO_C"/>
    <property type="match status" value="1"/>
</dbReference>
<evidence type="ECO:0000256" key="3">
    <source>
        <dbReference type="SAM" id="SignalP"/>
    </source>
</evidence>
<feature type="chain" id="PRO_5042088515" evidence="3">
    <location>
        <begin position="23"/>
        <end position="774"/>
    </location>
</feature>
<evidence type="ECO:0000259" key="4">
    <source>
        <dbReference type="Pfam" id="PF07250"/>
    </source>
</evidence>
<evidence type="ECO:0000256" key="1">
    <source>
        <dbReference type="ARBA" id="ARBA00022729"/>
    </source>
</evidence>
<dbReference type="PANTHER" id="PTHR32208:SF96">
    <property type="entry name" value="GLYOXAL OXIDASE"/>
    <property type="match status" value="1"/>
</dbReference>
<dbReference type="EMBL" id="JARJCM010000002">
    <property type="protein sequence ID" value="KAJ7047093.1"/>
    <property type="molecule type" value="Genomic_DNA"/>
</dbReference>
<accession>A0AAD6XC90</accession>
<dbReference type="InterPro" id="IPR009880">
    <property type="entry name" value="Glyoxal_oxidase_N"/>
</dbReference>
<evidence type="ECO:0000259" key="5">
    <source>
        <dbReference type="Pfam" id="PF09118"/>
    </source>
</evidence>
<organism evidence="6 7">
    <name type="scientific">Mycena alexandri</name>
    <dbReference type="NCBI Taxonomy" id="1745969"/>
    <lineage>
        <taxon>Eukaryota</taxon>
        <taxon>Fungi</taxon>
        <taxon>Dikarya</taxon>
        <taxon>Basidiomycota</taxon>
        <taxon>Agaricomycotina</taxon>
        <taxon>Agaricomycetes</taxon>
        <taxon>Agaricomycetidae</taxon>
        <taxon>Agaricales</taxon>
        <taxon>Marasmiineae</taxon>
        <taxon>Mycenaceae</taxon>
        <taxon>Mycena</taxon>
    </lineage>
</organism>
<dbReference type="InterPro" id="IPR014756">
    <property type="entry name" value="Ig_E-set"/>
</dbReference>
<dbReference type="InterPro" id="IPR011043">
    <property type="entry name" value="Gal_Oxase/kelch_b-propeller"/>
</dbReference>
<feature type="signal peptide" evidence="3">
    <location>
        <begin position="1"/>
        <end position="22"/>
    </location>
</feature>
<keyword evidence="7" id="KW-1185">Reference proteome</keyword>
<dbReference type="Gene3D" id="2.60.40.10">
    <property type="entry name" value="Immunoglobulins"/>
    <property type="match status" value="1"/>
</dbReference>
<sequence>MAHYIFSLLFYALAALCLNVSAAELAWNGHTTPGTTKPAAFRPYYVPPGSKSYDSASPLVLYSGGRWTEIHSPAYTGGSLRQTLQVQASVSFTFFGTGIEWFGNRDMYQGISDVYIDRDLVQKVDAWYDGKRLTQQRLFWRYDLLCQKHTLKIVNTGARPGSTHDYAANLDAFVVTGCHSLQQLDDVPPPHPHSSLPPLLLATEAEPANKWTLEQKGSTGVHAMQLAIISSTHALIIDKVEHNPLTIDGHPAWAALYDIENHGVIPLAMLSNSFCAGGTFLGNGTLINVGGNPVVEDNTSSADFGDVDGLQAIRLLDPCLSSSASGCKIYESPDRIRMASPRWYNTVLRISDGSAMIIGGSKKGGWMNNATVNNPTIEYFPPKSIHGSNGMPIDLPFLHETLNSNLFPIAFLLPDGTVFIAANNDAMIYNWKTNTERRLPAIPNGVRVTYPMAGTALLLPLSPHNNYQAEVLLCGGSTIDDTRPSYKISSKEPASAQCARMVLTDAGIAAGWEIEQMPEARLMPDAVLLPTGDILICNGAGTGISGYGNVVDQVGASNAADPVLTPVLYTPSAAPGARFSRTGMPTSDIPRMYHSVATLTPNGDVMIAGSNPNLDRSEVKYGTEYRVEWLRPPYMTKARPQIMDAPEQLQFGETVVITIQLPTGFQDRSDIKVALMDYGYVTHAVHANSRLVYLVARLSTAGTKITIMAPPNSMVYPPGPGWLVVVVDEVPSKAQRVMVGDGKGPEVDEKALKNVLENTKPDQYEESKSKGGEE</sequence>
<feature type="domain" description="Galactose oxidase-like Early set" evidence="5">
    <location>
        <begin position="639"/>
        <end position="739"/>
    </location>
</feature>
<dbReference type="PANTHER" id="PTHR32208">
    <property type="entry name" value="SECRETED PROTEIN-RELATED"/>
    <property type="match status" value="1"/>
</dbReference>
<dbReference type="InterPro" id="IPR037293">
    <property type="entry name" value="Gal_Oxidase_central_sf"/>
</dbReference>
<dbReference type="InterPro" id="IPR015202">
    <property type="entry name" value="GO-like_E_set"/>
</dbReference>
<feature type="compositionally biased region" description="Basic and acidic residues" evidence="2">
    <location>
        <begin position="759"/>
        <end position="774"/>
    </location>
</feature>
<gene>
    <name evidence="6" type="ORF">C8F04DRAFT_219723</name>
</gene>
<dbReference type="Gene3D" id="2.60.120.260">
    <property type="entry name" value="Galactose-binding domain-like"/>
    <property type="match status" value="1"/>
</dbReference>